<protein>
    <recommendedName>
        <fullName evidence="1">HMA domain-containing protein</fullName>
    </recommendedName>
</protein>
<evidence type="ECO:0000313" key="3">
    <source>
        <dbReference type="Proteomes" id="UP000645555"/>
    </source>
</evidence>
<sequence length="69" mass="7242">MTEQRYHVIGLICVRCAAAVEREVRRLTGVEAVAVDIVAGTVTVTGGAVDENRVAAAIEDAGYEVAAVR</sequence>
<feature type="domain" description="HMA" evidence="1">
    <location>
        <begin position="2"/>
        <end position="66"/>
    </location>
</feature>
<proteinExistence type="predicted"/>
<dbReference type="Proteomes" id="UP000645555">
    <property type="component" value="Unassembled WGS sequence"/>
</dbReference>
<dbReference type="InterPro" id="IPR036163">
    <property type="entry name" value="HMA_dom_sf"/>
</dbReference>
<dbReference type="GO" id="GO:0046872">
    <property type="term" value="F:metal ion binding"/>
    <property type="evidence" value="ECO:0007669"/>
    <property type="project" value="InterPro"/>
</dbReference>
<accession>A0A918KB97</accession>
<name>A0A918KB97_9ACTN</name>
<gene>
    <name evidence="2" type="ORF">GCM10010515_26170</name>
</gene>
<evidence type="ECO:0000313" key="2">
    <source>
        <dbReference type="EMBL" id="GGX57353.1"/>
    </source>
</evidence>
<reference evidence="2" key="1">
    <citation type="journal article" date="2014" name="Int. J. Syst. Evol. Microbiol.">
        <title>Complete genome sequence of Corynebacterium casei LMG S-19264T (=DSM 44701T), isolated from a smear-ripened cheese.</title>
        <authorList>
            <consortium name="US DOE Joint Genome Institute (JGI-PGF)"/>
            <person name="Walter F."/>
            <person name="Albersmeier A."/>
            <person name="Kalinowski J."/>
            <person name="Ruckert C."/>
        </authorList>
    </citation>
    <scope>NUCLEOTIDE SEQUENCE</scope>
    <source>
        <strain evidence="2">JCM 4956</strain>
    </source>
</reference>
<dbReference type="InterPro" id="IPR006121">
    <property type="entry name" value="HMA_dom"/>
</dbReference>
<dbReference type="EMBL" id="BMWD01000007">
    <property type="protein sequence ID" value="GGX57353.1"/>
    <property type="molecule type" value="Genomic_DNA"/>
</dbReference>
<keyword evidence="3" id="KW-1185">Reference proteome</keyword>
<dbReference type="SUPFAM" id="SSF55008">
    <property type="entry name" value="HMA, heavy metal-associated domain"/>
    <property type="match status" value="1"/>
</dbReference>
<organism evidence="2 3">
    <name type="scientific">Streptomyces fructofermentans</name>
    <dbReference type="NCBI Taxonomy" id="152141"/>
    <lineage>
        <taxon>Bacteria</taxon>
        <taxon>Bacillati</taxon>
        <taxon>Actinomycetota</taxon>
        <taxon>Actinomycetes</taxon>
        <taxon>Kitasatosporales</taxon>
        <taxon>Streptomycetaceae</taxon>
        <taxon>Streptomyces</taxon>
    </lineage>
</organism>
<reference evidence="2" key="2">
    <citation type="submission" date="2020-09" db="EMBL/GenBank/DDBJ databases">
        <authorList>
            <person name="Sun Q."/>
            <person name="Ohkuma M."/>
        </authorList>
    </citation>
    <scope>NUCLEOTIDE SEQUENCE</scope>
    <source>
        <strain evidence="2">JCM 4956</strain>
    </source>
</reference>
<dbReference type="AlphaFoldDB" id="A0A918KB97"/>
<comment type="caution">
    <text evidence="2">The sequence shown here is derived from an EMBL/GenBank/DDBJ whole genome shotgun (WGS) entry which is preliminary data.</text>
</comment>
<dbReference type="RefSeq" id="WP_190035597.1">
    <property type="nucleotide sequence ID" value="NZ_BMWD01000007.1"/>
</dbReference>
<evidence type="ECO:0000259" key="1">
    <source>
        <dbReference type="PROSITE" id="PS50846"/>
    </source>
</evidence>
<dbReference type="CDD" id="cd00371">
    <property type="entry name" value="HMA"/>
    <property type="match status" value="1"/>
</dbReference>
<dbReference type="PROSITE" id="PS50846">
    <property type="entry name" value="HMA_2"/>
    <property type="match status" value="1"/>
</dbReference>
<dbReference type="Pfam" id="PF00403">
    <property type="entry name" value="HMA"/>
    <property type="match status" value="1"/>
</dbReference>
<dbReference type="Gene3D" id="3.30.70.100">
    <property type="match status" value="1"/>
</dbReference>